<sequence length="111" mass="12923">MKLPDVGAWVLVKITAIYNPSHFWVQLPSGVENLTSQLIKHRSGKETSGEGNLKDFNNLMKEMCEFYSKTFRRERSLVPPSEGELVVIRSEVDNKWYRGQVCQEEKDKKYK</sequence>
<dbReference type="Pfam" id="PF00567">
    <property type="entry name" value="TUDOR"/>
    <property type="match status" value="1"/>
</dbReference>
<evidence type="ECO:0000313" key="3">
    <source>
        <dbReference type="Proteomes" id="UP001152795"/>
    </source>
</evidence>
<organism evidence="2 3">
    <name type="scientific">Paramuricea clavata</name>
    <name type="common">Red gorgonian</name>
    <name type="synonym">Violescent sea-whip</name>
    <dbReference type="NCBI Taxonomy" id="317549"/>
    <lineage>
        <taxon>Eukaryota</taxon>
        <taxon>Metazoa</taxon>
        <taxon>Cnidaria</taxon>
        <taxon>Anthozoa</taxon>
        <taxon>Octocorallia</taxon>
        <taxon>Malacalcyonacea</taxon>
        <taxon>Plexauridae</taxon>
        <taxon>Paramuricea</taxon>
    </lineage>
</organism>
<name>A0A6S7LUW5_PARCT</name>
<dbReference type="PANTHER" id="PTHR22948">
    <property type="entry name" value="TUDOR DOMAIN CONTAINING PROTEIN"/>
    <property type="match status" value="1"/>
</dbReference>
<dbReference type="EMBL" id="CACRXK020036140">
    <property type="protein sequence ID" value="CAB4044773.1"/>
    <property type="molecule type" value="Genomic_DNA"/>
</dbReference>
<gene>
    <name evidence="2" type="ORF">PACLA_8A089187</name>
</gene>
<evidence type="ECO:0000259" key="1">
    <source>
        <dbReference type="Pfam" id="PF00567"/>
    </source>
</evidence>
<dbReference type="SUPFAM" id="SSF63748">
    <property type="entry name" value="Tudor/PWWP/MBT"/>
    <property type="match status" value="1"/>
</dbReference>
<feature type="domain" description="Tudor" evidence="1">
    <location>
        <begin position="52"/>
        <end position="108"/>
    </location>
</feature>
<dbReference type="OrthoDB" id="6022128at2759"/>
<keyword evidence="3" id="KW-1185">Reference proteome</keyword>
<dbReference type="InterPro" id="IPR050621">
    <property type="entry name" value="Tudor_domain_containing"/>
</dbReference>
<comment type="caution">
    <text evidence="2">The sequence shown here is derived from an EMBL/GenBank/DDBJ whole genome shotgun (WGS) entry which is preliminary data.</text>
</comment>
<dbReference type="InterPro" id="IPR002999">
    <property type="entry name" value="Tudor"/>
</dbReference>
<proteinExistence type="predicted"/>
<accession>A0A6S7LUW5</accession>
<protein>
    <recommendedName>
        <fullName evidence="1">Tudor domain-containing protein</fullName>
    </recommendedName>
</protein>
<dbReference type="Proteomes" id="UP001152795">
    <property type="component" value="Unassembled WGS sequence"/>
</dbReference>
<dbReference type="AlphaFoldDB" id="A0A6S7LUW5"/>
<dbReference type="Gene3D" id="2.30.30.140">
    <property type="match status" value="1"/>
</dbReference>
<feature type="non-terminal residue" evidence="2">
    <location>
        <position position="1"/>
    </location>
</feature>
<evidence type="ECO:0000313" key="2">
    <source>
        <dbReference type="EMBL" id="CAB4044773.1"/>
    </source>
</evidence>
<reference evidence="2" key="1">
    <citation type="submission" date="2020-04" db="EMBL/GenBank/DDBJ databases">
        <authorList>
            <person name="Alioto T."/>
            <person name="Alioto T."/>
            <person name="Gomez Garrido J."/>
        </authorList>
    </citation>
    <scope>NUCLEOTIDE SEQUENCE</scope>
    <source>
        <strain evidence="2">A484AB</strain>
    </source>
</reference>
<dbReference type="PANTHER" id="PTHR22948:SF29">
    <property type="entry name" value="FI02030P-RELATED"/>
    <property type="match status" value="1"/>
</dbReference>